<gene>
    <name evidence="2" type="ORF">JM658_04930</name>
</gene>
<reference evidence="2 3" key="1">
    <citation type="submission" date="2021-01" db="EMBL/GenBank/DDBJ databases">
        <title>Genome sequencing of Joostella atrarenae M1-2 (= KCTC 23194).</title>
        <authorList>
            <person name="Zakaria M.R."/>
            <person name="Lam M.Q."/>
            <person name="Chong C.S."/>
        </authorList>
    </citation>
    <scope>NUCLEOTIDE SEQUENCE [LARGE SCALE GENOMIC DNA]</scope>
    <source>
        <strain evidence="2 3">M1-2</strain>
    </source>
</reference>
<keyword evidence="3" id="KW-1185">Reference proteome</keyword>
<feature type="transmembrane region" description="Helical" evidence="1">
    <location>
        <begin position="289"/>
        <end position="306"/>
    </location>
</feature>
<feature type="transmembrane region" description="Helical" evidence="1">
    <location>
        <begin position="109"/>
        <end position="130"/>
    </location>
</feature>
<dbReference type="Proteomes" id="UP000829517">
    <property type="component" value="Unassembled WGS sequence"/>
</dbReference>
<feature type="transmembrane region" description="Helical" evidence="1">
    <location>
        <begin position="85"/>
        <end position="103"/>
    </location>
</feature>
<accession>A0ABS9J158</accession>
<feature type="transmembrane region" description="Helical" evidence="1">
    <location>
        <begin position="318"/>
        <end position="337"/>
    </location>
</feature>
<keyword evidence="1" id="KW-0812">Transmembrane</keyword>
<comment type="caution">
    <text evidence="2">The sequence shown here is derived from an EMBL/GenBank/DDBJ whole genome shotgun (WGS) entry which is preliminary data.</text>
</comment>
<keyword evidence="1" id="KW-0472">Membrane</keyword>
<dbReference type="EMBL" id="JAETXX010000002">
    <property type="protein sequence ID" value="MCF8714166.1"/>
    <property type="molecule type" value="Genomic_DNA"/>
</dbReference>
<keyword evidence="1" id="KW-1133">Transmembrane helix</keyword>
<organism evidence="2 3">
    <name type="scientific">Joostella atrarenae</name>
    <dbReference type="NCBI Taxonomy" id="679257"/>
    <lineage>
        <taxon>Bacteria</taxon>
        <taxon>Pseudomonadati</taxon>
        <taxon>Bacteroidota</taxon>
        <taxon>Flavobacteriia</taxon>
        <taxon>Flavobacteriales</taxon>
        <taxon>Flavobacteriaceae</taxon>
        <taxon>Joostella</taxon>
    </lineage>
</organism>
<sequence>MNLKRRRRVSYDMLIVVIIVVSSFMVYAHVLCPVDDNWVTSLFSFTTSYYSTVEMYCFQVLLFLCNTIFLSIWYITCRYWWKSSVFILLVVGLYKLFVVVFSEVQLSDIVNKIVVLFLTILVSYAVYLISKKVNYPLWNRLNLDAIDSEEILKYKFKNTNHYSRVLNSFNEEAYVSNVDDLKQLVAKAVLMSEDESKEEEDKDTFFKNPLKRRTLGGYLMFFLIISIVFIARIYKLTPRDATIWDLGFMEIGSFEFQSVRIFFWFTLIKVTSFIILTIWFLSSRYWWKYFLLIPLTIVSYQIIAVFNVNEKFVHENEVWQAFPVLIPLMLFLVFLSFKLNNFTKVEKLKNKIKAETFKVISFLAKDEESCSEDKLALAALIADKDSYEPTEYLKKLEELNDKLKAKKSIQ</sequence>
<name>A0ABS9J158_9FLAO</name>
<protein>
    <submittedName>
        <fullName evidence="2">Uncharacterized protein</fullName>
    </submittedName>
</protein>
<feature type="transmembrane region" description="Helical" evidence="1">
    <location>
        <begin position="261"/>
        <end position="282"/>
    </location>
</feature>
<evidence type="ECO:0000313" key="3">
    <source>
        <dbReference type="Proteomes" id="UP000829517"/>
    </source>
</evidence>
<proteinExistence type="predicted"/>
<evidence type="ECO:0000256" key="1">
    <source>
        <dbReference type="SAM" id="Phobius"/>
    </source>
</evidence>
<feature type="transmembrane region" description="Helical" evidence="1">
    <location>
        <begin position="215"/>
        <end position="234"/>
    </location>
</feature>
<feature type="transmembrane region" description="Helical" evidence="1">
    <location>
        <begin position="50"/>
        <end position="73"/>
    </location>
</feature>
<dbReference type="RefSeq" id="WP_236958128.1">
    <property type="nucleotide sequence ID" value="NZ_JAETXX010000002.1"/>
</dbReference>
<evidence type="ECO:0000313" key="2">
    <source>
        <dbReference type="EMBL" id="MCF8714166.1"/>
    </source>
</evidence>
<feature type="transmembrane region" description="Helical" evidence="1">
    <location>
        <begin position="12"/>
        <end position="30"/>
    </location>
</feature>